<feature type="domain" description="DUF4142" evidence="2">
    <location>
        <begin position="42"/>
        <end position="174"/>
    </location>
</feature>
<dbReference type="PROSITE" id="PS51257">
    <property type="entry name" value="PROKAR_LIPOPROTEIN"/>
    <property type="match status" value="1"/>
</dbReference>
<sequence length="185" mass="20917">MFYDKLLTNLFGALFLLMLACDGPSSNPEAKTITVNRSIMYDPAFWDYAASSNMLQAEISRLAIEKGSTENIRAFGQRAADFHGGALKRMQRLMDGNDGVQLPDSLGSADRGLVQEFQLLEGEAFDTRYRDFIASSHRTQLDRYEEALRRADDQKVRDLLMDMRAHMREELDKLAQPDSAAMPVE</sequence>
<gene>
    <name evidence="3" type="ORF">ACFS7Z_13640</name>
</gene>
<dbReference type="Pfam" id="PF13628">
    <property type="entry name" value="DUF4142"/>
    <property type="match status" value="1"/>
</dbReference>
<dbReference type="PANTHER" id="PTHR38593:SF1">
    <property type="entry name" value="BLR2558 PROTEIN"/>
    <property type="match status" value="1"/>
</dbReference>
<keyword evidence="4" id="KW-1185">Reference proteome</keyword>
<evidence type="ECO:0000313" key="3">
    <source>
        <dbReference type="EMBL" id="MFD3001411.1"/>
    </source>
</evidence>
<dbReference type="RefSeq" id="WP_377485476.1">
    <property type="nucleotide sequence ID" value="NZ_JBHUOX010000009.1"/>
</dbReference>
<protein>
    <submittedName>
        <fullName evidence="3">DUF4142 domain-containing protein</fullName>
    </submittedName>
</protein>
<feature type="chain" id="PRO_5045891161" evidence="1">
    <location>
        <begin position="21"/>
        <end position="185"/>
    </location>
</feature>
<evidence type="ECO:0000256" key="1">
    <source>
        <dbReference type="SAM" id="SignalP"/>
    </source>
</evidence>
<evidence type="ECO:0000313" key="4">
    <source>
        <dbReference type="Proteomes" id="UP001597641"/>
    </source>
</evidence>
<reference evidence="4" key="1">
    <citation type="journal article" date="2019" name="Int. J. Syst. Evol. Microbiol.">
        <title>The Global Catalogue of Microorganisms (GCM) 10K type strain sequencing project: providing services to taxonomists for standard genome sequencing and annotation.</title>
        <authorList>
            <consortium name="The Broad Institute Genomics Platform"/>
            <consortium name="The Broad Institute Genome Sequencing Center for Infectious Disease"/>
            <person name="Wu L."/>
            <person name="Ma J."/>
        </authorList>
    </citation>
    <scope>NUCLEOTIDE SEQUENCE [LARGE SCALE GENOMIC DNA]</scope>
    <source>
        <strain evidence="4">KCTC 23984</strain>
    </source>
</reference>
<name>A0ABW6BV55_9BACT</name>
<dbReference type="InterPro" id="IPR012347">
    <property type="entry name" value="Ferritin-like"/>
</dbReference>
<dbReference type="Gene3D" id="1.20.1260.10">
    <property type="match status" value="1"/>
</dbReference>
<dbReference type="Proteomes" id="UP001597641">
    <property type="component" value="Unassembled WGS sequence"/>
</dbReference>
<dbReference type="PANTHER" id="PTHR38593">
    <property type="entry name" value="BLR2558 PROTEIN"/>
    <property type="match status" value="1"/>
</dbReference>
<comment type="caution">
    <text evidence="3">The sequence shown here is derived from an EMBL/GenBank/DDBJ whole genome shotgun (WGS) entry which is preliminary data.</text>
</comment>
<dbReference type="InterPro" id="IPR025419">
    <property type="entry name" value="DUF4142"/>
</dbReference>
<keyword evidence="1" id="KW-0732">Signal</keyword>
<feature type="signal peptide" evidence="1">
    <location>
        <begin position="1"/>
        <end position="20"/>
    </location>
</feature>
<proteinExistence type="predicted"/>
<accession>A0ABW6BV55</accession>
<evidence type="ECO:0000259" key="2">
    <source>
        <dbReference type="Pfam" id="PF13628"/>
    </source>
</evidence>
<organism evidence="3 4">
    <name type="scientific">Pontibacter toksunensis</name>
    <dbReference type="NCBI Taxonomy" id="1332631"/>
    <lineage>
        <taxon>Bacteria</taxon>
        <taxon>Pseudomonadati</taxon>
        <taxon>Bacteroidota</taxon>
        <taxon>Cytophagia</taxon>
        <taxon>Cytophagales</taxon>
        <taxon>Hymenobacteraceae</taxon>
        <taxon>Pontibacter</taxon>
    </lineage>
</organism>
<dbReference type="EMBL" id="JBHUOX010000009">
    <property type="protein sequence ID" value="MFD3001411.1"/>
    <property type="molecule type" value="Genomic_DNA"/>
</dbReference>